<reference evidence="3" key="2">
    <citation type="submission" date="2025-08" db="UniProtKB">
        <authorList>
            <consortium name="RefSeq"/>
        </authorList>
    </citation>
    <scope>IDENTIFICATION</scope>
    <source>
        <tissue evidence="3">Leaf</tissue>
    </source>
</reference>
<dbReference type="InterPro" id="IPR000477">
    <property type="entry name" value="RT_dom"/>
</dbReference>
<dbReference type="PANTHER" id="PTHR35046">
    <property type="entry name" value="ZINC KNUCKLE (CCHC-TYPE) FAMILY PROTEIN"/>
    <property type="match status" value="1"/>
</dbReference>
<dbReference type="Gene3D" id="3.30.70.270">
    <property type="match status" value="1"/>
</dbReference>
<protein>
    <submittedName>
        <fullName evidence="3">Uncharacterized protein LOC116204088</fullName>
    </submittedName>
</protein>
<name>A0A6P8DF10_PUNGR</name>
<dbReference type="Proteomes" id="UP000515151">
    <property type="component" value="Chromosome 1"/>
</dbReference>
<gene>
    <name evidence="3" type="primary">LOC116204088</name>
</gene>
<dbReference type="SUPFAM" id="SSF56672">
    <property type="entry name" value="DNA/RNA polymerases"/>
    <property type="match status" value="1"/>
</dbReference>
<dbReference type="RefSeq" id="XP_031392016.1">
    <property type="nucleotide sequence ID" value="XM_031536156.1"/>
</dbReference>
<dbReference type="Pfam" id="PF00078">
    <property type="entry name" value="RVT_1"/>
    <property type="match status" value="1"/>
</dbReference>
<evidence type="ECO:0000313" key="3">
    <source>
        <dbReference type="RefSeq" id="XP_031392016.1"/>
    </source>
</evidence>
<accession>A0A6P8DF10</accession>
<dbReference type="AlphaFoldDB" id="A0A6P8DF10"/>
<sequence>MVEKLHLTVEKHPEPYKLSWLKKGNDVRVDKRCLVQFSIGRYYKDEVLCDVVPVDACYLLLGRLWLYDRRVIYDGFKKTYSFVKDGVKITLGPCQMENKSKSSNGNWSSLLSNCQFLHRMDRFIDAFALVLLQENEDQEHIPYSLKPLPKEFQDVVPDEIPPGLPSVREIQHNIDFVLGASIPNKAAYRMSSKEHKELQRQVDKLLRKGLIRESLTPCAVPALLVPKKDVSWRMCIDSRAVNKITIKYRFPIPRLDDLLDQLHGSSIFSKMDLRSGHHQI</sequence>
<evidence type="ECO:0000259" key="1">
    <source>
        <dbReference type="Pfam" id="PF00078"/>
    </source>
</evidence>
<dbReference type="PANTHER" id="PTHR35046:SF23">
    <property type="entry name" value="NUCLEOTIDYLTRANSFERASE, RIBONUCLEASE H"/>
    <property type="match status" value="1"/>
</dbReference>
<dbReference type="Gene3D" id="3.10.10.10">
    <property type="entry name" value="HIV Type 1 Reverse Transcriptase, subunit A, domain 1"/>
    <property type="match status" value="1"/>
</dbReference>
<dbReference type="OrthoDB" id="1934635at2759"/>
<dbReference type="InterPro" id="IPR043128">
    <property type="entry name" value="Rev_trsase/Diguanyl_cyclase"/>
</dbReference>
<reference evidence="2" key="1">
    <citation type="journal article" date="2020" name="Plant Biotechnol. J.">
        <title>The pomegranate (Punica granatum L.) draft genome dissects genetic divergence between soft- and hard-seeded cultivars.</title>
        <authorList>
            <person name="Luo X."/>
            <person name="Li H."/>
            <person name="Wu Z."/>
            <person name="Yao W."/>
            <person name="Zhao P."/>
            <person name="Cao D."/>
            <person name="Yu H."/>
            <person name="Li K."/>
            <person name="Poudel K."/>
            <person name="Zhao D."/>
            <person name="Zhang F."/>
            <person name="Xia X."/>
            <person name="Chen L."/>
            <person name="Wang Q."/>
            <person name="Jing D."/>
            <person name="Cao S."/>
        </authorList>
    </citation>
    <scope>NUCLEOTIDE SEQUENCE [LARGE SCALE GENOMIC DNA]</scope>
    <source>
        <strain evidence="2">cv. Tunisia</strain>
    </source>
</reference>
<dbReference type="CDD" id="cd01647">
    <property type="entry name" value="RT_LTR"/>
    <property type="match status" value="1"/>
</dbReference>
<dbReference type="InterPro" id="IPR043502">
    <property type="entry name" value="DNA/RNA_pol_sf"/>
</dbReference>
<dbReference type="GeneID" id="116204088"/>
<organism evidence="2 3">
    <name type="scientific">Punica granatum</name>
    <name type="common">Pomegranate</name>
    <dbReference type="NCBI Taxonomy" id="22663"/>
    <lineage>
        <taxon>Eukaryota</taxon>
        <taxon>Viridiplantae</taxon>
        <taxon>Streptophyta</taxon>
        <taxon>Embryophyta</taxon>
        <taxon>Tracheophyta</taxon>
        <taxon>Spermatophyta</taxon>
        <taxon>Magnoliopsida</taxon>
        <taxon>eudicotyledons</taxon>
        <taxon>Gunneridae</taxon>
        <taxon>Pentapetalae</taxon>
        <taxon>rosids</taxon>
        <taxon>malvids</taxon>
        <taxon>Myrtales</taxon>
        <taxon>Lythraceae</taxon>
        <taxon>Punica</taxon>
    </lineage>
</organism>
<evidence type="ECO:0000313" key="2">
    <source>
        <dbReference type="Proteomes" id="UP000515151"/>
    </source>
</evidence>
<proteinExistence type="predicted"/>
<keyword evidence="2" id="KW-1185">Reference proteome</keyword>
<feature type="domain" description="Reverse transcriptase" evidence="1">
    <location>
        <begin position="225"/>
        <end position="280"/>
    </location>
</feature>